<dbReference type="InterPro" id="IPR003594">
    <property type="entry name" value="HATPase_dom"/>
</dbReference>
<evidence type="ECO:0000259" key="10">
    <source>
        <dbReference type="Pfam" id="PF02518"/>
    </source>
</evidence>
<dbReference type="GO" id="GO:0046983">
    <property type="term" value="F:protein dimerization activity"/>
    <property type="evidence" value="ECO:0007669"/>
    <property type="project" value="InterPro"/>
</dbReference>
<dbReference type="InterPro" id="IPR050482">
    <property type="entry name" value="Sensor_HK_TwoCompSys"/>
</dbReference>
<evidence type="ECO:0000259" key="12">
    <source>
        <dbReference type="Pfam" id="PF13675"/>
    </source>
</evidence>
<dbReference type="CDD" id="cd16917">
    <property type="entry name" value="HATPase_UhpB-NarQ-NarX-like"/>
    <property type="match status" value="1"/>
</dbReference>
<keyword evidence="6" id="KW-0902">Two-component regulatory system</keyword>
<accession>A0A4R4K5E2</accession>
<keyword evidence="4 13" id="KW-0418">Kinase</keyword>
<dbReference type="Pfam" id="PF13675">
    <property type="entry name" value="PilJ"/>
    <property type="match status" value="1"/>
</dbReference>
<feature type="domain" description="NarX-like N-terminal" evidence="12">
    <location>
        <begin position="39"/>
        <end position="101"/>
    </location>
</feature>
<dbReference type="InterPro" id="IPR011712">
    <property type="entry name" value="Sig_transdc_His_kin_sub3_dim/P"/>
</dbReference>
<dbReference type="InterPro" id="IPR036890">
    <property type="entry name" value="HATPase_C_sf"/>
</dbReference>
<evidence type="ECO:0000256" key="4">
    <source>
        <dbReference type="ARBA" id="ARBA00022777"/>
    </source>
</evidence>
<dbReference type="Pfam" id="PF02518">
    <property type="entry name" value="HATPase_c"/>
    <property type="match status" value="1"/>
</dbReference>
<proteinExistence type="predicted"/>
<sequence>MNQLDRKVATRLTQYYVMALTLVALLTVSGLWFVKRIIHELNGDGRVVNVAGRQRMLSQRLTKLAVLRVQDIPHRDTANFNNLLSLWQESHEQLREGLLRMENEYTVRKSPYLDQMFGRLQPVYTSMLFYFKKINTEITTPAERKVALAGILRQEPLFLQQMDSIVFQFDAETRQRVQYLERIEWFLTLATLLVLVLEGLFVFRPVVGYTKKVIRMLTKSEEELKAANEKLAVSNQTLIHTQEKLLRATEEKYQLQRTEETVRTVALLEGQEEERKRFARELHDGIGQMLTGLKLHIEKIRQTPFENEKQKQRFEDLRNLVQETIQSTRQVSFNLMPSVLSDFGLEAALQLLCDQTSRTVGLPITYEGTRENTRLSAAQEIGLYRITQEGLNNAIKHAEASLITVKMARNSTGLTLRIQDNGKGFEKKKGIKSPGPALIHNGIENMKTRARLLNGTFKLESKLNKGTKVEVKIIL</sequence>
<feature type="transmembrane region" description="Helical" evidence="9">
    <location>
        <begin position="15"/>
        <end position="34"/>
    </location>
</feature>
<keyword evidence="2" id="KW-0808">Transferase</keyword>
<organism evidence="13 14">
    <name type="scientific">Arundinibacter roseus</name>
    <dbReference type="NCBI Taxonomy" id="2070510"/>
    <lineage>
        <taxon>Bacteria</taxon>
        <taxon>Pseudomonadati</taxon>
        <taxon>Bacteroidota</taxon>
        <taxon>Cytophagia</taxon>
        <taxon>Cytophagales</taxon>
        <taxon>Spirosomataceae</taxon>
        <taxon>Arundinibacter</taxon>
    </lineage>
</organism>
<dbReference type="EMBL" id="SMJU01000014">
    <property type="protein sequence ID" value="TDB61389.1"/>
    <property type="molecule type" value="Genomic_DNA"/>
</dbReference>
<evidence type="ECO:0000256" key="6">
    <source>
        <dbReference type="ARBA" id="ARBA00023012"/>
    </source>
</evidence>
<dbReference type="OrthoDB" id="9760839at2"/>
<dbReference type="PANTHER" id="PTHR24421">
    <property type="entry name" value="NITRATE/NITRITE SENSOR PROTEIN NARX-RELATED"/>
    <property type="match status" value="1"/>
</dbReference>
<gene>
    <name evidence="13" type="ORF">EZE20_19485</name>
</gene>
<dbReference type="GO" id="GO:0016020">
    <property type="term" value="C:membrane"/>
    <property type="evidence" value="ECO:0007669"/>
    <property type="project" value="UniProtKB-SubCell"/>
</dbReference>
<feature type="domain" description="Signal transduction histidine kinase subgroup 3 dimerisation and phosphoacceptor" evidence="11">
    <location>
        <begin position="274"/>
        <end position="339"/>
    </location>
</feature>
<evidence type="ECO:0000259" key="11">
    <source>
        <dbReference type="Pfam" id="PF07730"/>
    </source>
</evidence>
<feature type="coiled-coil region" evidence="8">
    <location>
        <begin position="210"/>
        <end position="237"/>
    </location>
</feature>
<comment type="subcellular location">
    <subcellularLocation>
        <location evidence="1">Membrane</location>
        <topology evidence="1">Multi-pass membrane protein</topology>
    </subcellularLocation>
</comment>
<dbReference type="AlphaFoldDB" id="A0A4R4K5E2"/>
<keyword evidence="14" id="KW-1185">Reference proteome</keyword>
<dbReference type="Gene3D" id="3.30.565.10">
    <property type="entry name" value="Histidine kinase-like ATPase, C-terminal domain"/>
    <property type="match status" value="1"/>
</dbReference>
<evidence type="ECO:0000256" key="3">
    <source>
        <dbReference type="ARBA" id="ARBA00022692"/>
    </source>
</evidence>
<dbReference type="RefSeq" id="WP_132120844.1">
    <property type="nucleotide sequence ID" value="NZ_SMJU01000014.1"/>
</dbReference>
<dbReference type="Gene3D" id="1.20.5.1930">
    <property type="match status" value="1"/>
</dbReference>
<evidence type="ECO:0000256" key="5">
    <source>
        <dbReference type="ARBA" id="ARBA00022989"/>
    </source>
</evidence>
<keyword evidence="3 9" id="KW-0812">Transmembrane</keyword>
<dbReference type="PANTHER" id="PTHR24421:SF55">
    <property type="entry name" value="SENSOR HISTIDINE KINASE YDFH"/>
    <property type="match status" value="1"/>
</dbReference>
<evidence type="ECO:0000256" key="1">
    <source>
        <dbReference type="ARBA" id="ARBA00004141"/>
    </source>
</evidence>
<evidence type="ECO:0000256" key="9">
    <source>
        <dbReference type="SAM" id="Phobius"/>
    </source>
</evidence>
<dbReference type="SUPFAM" id="SSF55874">
    <property type="entry name" value="ATPase domain of HSP90 chaperone/DNA topoisomerase II/histidine kinase"/>
    <property type="match status" value="1"/>
</dbReference>
<protein>
    <submittedName>
        <fullName evidence="13">Histidine kinase</fullName>
    </submittedName>
</protein>
<evidence type="ECO:0000256" key="2">
    <source>
        <dbReference type="ARBA" id="ARBA00022679"/>
    </source>
</evidence>
<reference evidence="13 14" key="1">
    <citation type="submission" date="2019-02" db="EMBL/GenBank/DDBJ databases">
        <title>Arundinibacter roseus gen. nov., sp. nov., a new member of the family Cytophagaceae.</title>
        <authorList>
            <person name="Szuroczki S."/>
            <person name="Khayer B."/>
            <person name="Sproer C."/>
            <person name="Toumi M."/>
            <person name="Szabo A."/>
            <person name="Felfoldi T."/>
            <person name="Schumann P."/>
            <person name="Toth E."/>
        </authorList>
    </citation>
    <scope>NUCLEOTIDE SEQUENCE [LARGE SCALE GENOMIC DNA]</scope>
    <source>
        <strain evidence="13 14">DMA-k-7a</strain>
    </source>
</reference>
<evidence type="ECO:0000313" key="13">
    <source>
        <dbReference type="EMBL" id="TDB61389.1"/>
    </source>
</evidence>
<evidence type="ECO:0000256" key="8">
    <source>
        <dbReference type="SAM" id="Coils"/>
    </source>
</evidence>
<feature type="domain" description="Histidine kinase/HSP90-like ATPase" evidence="10">
    <location>
        <begin position="379"/>
        <end position="473"/>
    </location>
</feature>
<dbReference type="GO" id="GO:0000155">
    <property type="term" value="F:phosphorelay sensor kinase activity"/>
    <property type="evidence" value="ECO:0007669"/>
    <property type="project" value="InterPro"/>
</dbReference>
<comment type="caution">
    <text evidence="13">The sequence shown here is derived from an EMBL/GenBank/DDBJ whole genome shotgun (WGS) entry which is preliminary data.</text>
</comment>
<keyword evidence="5 9" id="KW-1133">Transmembrane helix</keyword>
<evidence type="ECO:0000313" key="14">
    <source>
        <dbReference type="Proteomes" id="UP000295706"/>
    </source>
</evidence>
<dbReference type="InterPro" id="IPR029095">
    <property type="entry name" value="NarX-like_N"/>
</dbReference>
<name>A0A4R4K5E2_9BACT</name>
<keyword evidence="7 9" id="KW-0472">Membrane</keyword>
<keyword evidence="8" id="KW-0175">Coiled coil</keyword>
<evidence type="ECO:0000256" key="7">
    <source>
        <dbReference type="ARBA" id="ARBA00023136"/>
    </source>
</evidence>
<dbReference type="Proteomes" id="UP000295706">
    <property type="component" value="Unassembled WGS sequence"/>
</dbReference>
<dbReference type="Pfam" id="PF07730">
    <property type="entry name" value="HisKA_3"/>
    <property type="match status" value="1"/>
</dbReference>
<feature type="transmembrane region" description="Helical" evidence="9">
    <location>
        <begin position="183"/>
        <end position="203"/>
    </location>
</feature>